<accession>A0A371FTI0</accession>
<evidence type="ECO:0000256" key="1">
    <source>
        <dbReference type="SAM" id="MobiDB-lite"/>
    </source>
</evidence>
<feature type="region of interest" description="Disordered" evidence="1">
    <location>
        <begin position="1"/>
        <end position="26"/>
    </location>
</feature>
<keyword evidence="3" id="KW-1185">Reference proteome</keyword>
<comment type="caution">
    <text evidence="2">The sequence shown here is derived from an EMBL/GenBank/DDBJ whole genome shotgun (WGS) entry which is preliminary data.</text>
</comment>
<evidence type="ECO:0000313" key="3">
    <source>
        <dbReference type="Proteomes" id="UP000257109"/>
    </source>
</evidence>
<organism evidence="2 3">
    <name type="scientific">Mucuna pruriens</name>
    <name type="common">Velvet bean</name>
    <name type="synonym">Dolichos pruriens</name>
    <dbReference type="NCBI Taxonomy" id="157652"/>
    <lineage>
        <taxon>Eukaryota</taxon>
        <taxon>Viridiplantae</taxon>
        <taxon>Streptophyta</taxon>
        <taxon>Embryophyta</taxon>
        <taxon>Tracheophyta</taxon>
        <taxon>Spermatophyta</taxon>
        <taxon>Magnoliopsida</taxon>
        <taxon>eudicotyledons</taxon>
        <taxon>Gunneridae</taxon>
        <taxon>Pentapetalae</taxon>
        <taxon>rosids</taxon>
        <taxon>fabids</taxon>
        <taxon>Fabales</taxon>
        <taxon>Fabaceae</taxon>
        <taxon>Papilionoideae</taxon>
        <taxon>50 kb inversion clade</taxon>
        <taxon>NPAAA clade</taxon>
        <taxon>indigoferoid/millettioid clade</taxon>
        <taxon>Phaseoleae</taxon>
        <taxon>Mucuna</taxon>
    </lineage>
</organism>
<sequence>MSPFLEYHREDRLPNDPNEAKTTVREASKCVDREEAAYIIQEIHEGVCGTHIGGRALATPPVQ</sequence>
<name>A0A371FTI0_MUCPR</name>
<dbReference type="AlphaFoldDB" id="A0A371FTI0"/>
<feature type="non-terminal residue" evidence="2">
    <location>
        <position position="1"/>
    </location>
</feature>
<protein>
    <submittedName>
        <fullName evidence="2">Uncharacterized protein</fullName>
    </submittedName>
</protein>
<evidence type="ECO:0000313" key="2">
    <source>
        <dbReference type="EMBL" id="RDX81618.1"/>
    </source>
</evidence>
<dbReference type="EMBL" id="QJKJ01007874">
    <property type="protein sequence ID" value="RDX81618.1"/>
    <property type="molecule type" value="Genomic_DNA"/>
</dbReference>
<gene>
    <name evidence="2" type="ORF">CR513_37682</name>
</gene>
<proteinExistence type="predicted"/>
<dbReference type="Proteomes" id="UP000257109">
    <property type="component" value="Unassembled WGS sequence"/>
</dbReference>
<reference evidence="2" key="1">
    <citation type="submission" date="2018-05" db="EMBL/GenBank/DDBJ databases">
        <title>Draft genome of Mucuna pruriens seed.</title>
        <authorList>
            <person name="Nnadi N.E."/>
            <person name="Vos R."/>
            <person name="Hasami M.H."/>
            <person name="Devisetty U.K."/>
            <person name="Aguiy J.C."/>
        </authorList>
    </citation>
    <scope>NUCLEOTIDE SEQUENCE [LARGE SCALE GENOMIC DNA]</scope>
    <source>
        <strain evidence="2">JCA_2017</strain>
    </source>
</reference>